<comment type="caution">
    <text evidence="2">The sequence shown here is derived from an EMBL/GenBank/DDBJ whole genome shotgun (WGS) entry which is preliminary data.</text>
</comment>
<name>A0A7C3UHK7_9EURY</name>
<gene>
    <name evidence="4" type="ORF">ENL48_01875</name>
    <name evidence="3" type="ORF">ENT89_07110</name>
    <name evidence="2" type="ORF">ENX77_01245</name>
</gene>
<dbReference type="EMBL" id="DTPI01000007">
    <property type="protein sequence ID" value="HGE65747.1"/>
    <property type="molecule type" value="Genomic_DNA"/>
</dbReference>
<evidence type="ECO:0000313" key="2">
    <source>
        <dbReference type="EMBL" id="HGE65747.1"/>
    </source>
</evidence>
<keyword evidence="1" id="KW-0472">Membrane</keyword>
<protein>
    <submittedName>
        <fullName evidence="2">Uncharacterized protein</fullName>
    </submittedName>
</protein>
<reference evidence="2" key="1">
    <citation type="journal article" date="2020" name="mSystems">
        <title>Genome- and Community-Level Interaction Insights into Carbon Utilization and Element Cycling Functions of Hydrothermarchaeota in Hydrothermal Sediment.</title>
        <authorList>
            <person name="Zhou Z."/>
            <person name="Liu Y."/>
            <person name="Xu W."/>
            <person name="Pan J."/>
            <person name="Luo Z.H."/>
            <person name="Li M."/>
        </authorList>
    </citation>
    <scope>NUCLEOTIDE SEQUENCE [LARGE SCALE GENOMIC DNA]</scope>
    <source>
        <strain evidence="4">SpSt-10</strain>
        <strain evidence="3">SpSt-62</strain>
        <strain evidence="2">SpSt-97</strain>
    </source>
</reference>
<sequence>MGFDTVIASVIAIAIIVLVSYTFISGSASITESAIDSYKELIKNELKRLNTAIKILNVTYSSGTLQAYFKNTGNERFMSFDGFDVFIYGSTGGSNVVIYITTAQYDITRELINPGIFDPQEIASVRSTIALGDGTYTLQICTPNAVCDTLDFEVGL</sequence>
<dbReference type="EMBL" id="DTAK01000055">
    <property type="protein sequence ID" value="HGU59886.1"/>
    <property type="molecule type" value="Genomic_DNA"/>
</dbReference>
<dbReference type="AlphaFoldDB" id="A0A7C3UHK7"/>
<proteinExistence type="predicted"/>
<accession>A0A7C3UHK7</accession>
<keyword evidence="1" id="KW-1133">Transmembrane helix</keyword>
<keyword evidence="1" id="KW-0812">Transmembrane</keyword>
<feature type="transmembrane region" description="Helical" evidence="1">
    <location>
        <begin position="6"/>
        <end position="24"/>
    </location>
</feature>
<evidence type="ECO:0000313" key="3">
    <source>
        <dbReference type="EMBL" id="HGU59886.1"/>
    </source>
</evidence>
<evidence type="ECO:0000256" key="1">
    <source>
        <dbReference type="SAM" id="Phobius"/>
    </source>
</evidence>
<dbReference type="EMBL" id="DRUC01000035">
    <property type="protein sequence ID" value="HHF47975.1"/>
    <property type="molecule type" value="Genomic_DNA"/>
</dbReference>
<evidence type="ECO:0000313" key="4">
    <source>
        <dbReference type="EMBL" id="HHF47975.1"/>
    </source>
</evidence>
<organism evidence="2">
    <name type="scientific">Geoglobus ahangari</name>
    <dbReference type="NCBI Taxonomy" id="113653"/>
    <lineage>
        <taxon>Archaea</taxon>
        <taxon>Methanobacteriati</taxon>
        <taxon>Methanobacteriota</taxon>
        <taxon>Archaeoglobi</taxon>
        <taxon>Archaeoglobales</taxon>
        <taxon>Archaeoglobaceae</taxon>
        <taxon>Geoglobus</taxon>
    </lineage>
</organism>